<evidence type="ECO:0000256" key="1">
    <source>
        <dbReference type="SAM" id="Phobius"/>
    </source>
</evidence>
<evidence type="ECO:0000313" key="3">
    <source>
        <dbReference type="WBParaSite" id="Gr19_v10_g16703.t1"/>
    </source>
</evidence>
<proteinExistence type="predicted"/>
<dbReference type="AlphaFoldDB" id="A0A914HE91"/>
<sequence length="132" mass="14976">MTETAQSVLAGWQQAAARHARRRPRGRPRGKIFLMPEASQRECCFKFARFVLHFSTRFSAAETVLGGAEMLSSLIAGLQQPFTLIFLFFTAVLVGLIAVCYCRQRNDQSSYELNITERRPPPSKASEREFFV</sequence>
<evidence type="ECO:0000313" key="2">
    <source>
        <dbReference type="Proteomes" id="UP000887572"/>
    </source>
</evidence>
<organism evidence="2 3">
    <name type="scientific">Globodera rostochiensis</name>
    <name type="common">Golden nematode worm</name>
    <name type="synonym">Heterodera rostochiensis</name>
    <dbReference type="NCBI Taxonomy" id="31243"/>
    <lineage>
        <taxon>Eukaryota</taxon>
        <taxon>Metazoa</taxon>
        <taxon>Ecdysozoa</taxon>
        <taxon>Nematoda</taxon>
        <taxon>Chromadorea</taxon>
        <taxon>Rhabditida</taxon>
        <taxon>Tylenchina</taxon>
        <taxon>Tylenchomorpha</taxon>
        <taxon>Tylenchoidea</taxon>
        <taxon>Heteroderidae</taxon>
        <taxon>Heteroderinae</taxon>
        <taxon>Globodera</taxon>
    </lineage>
</organism>
<keyword evidence="1" id="KW-0472">Membrane</keyword>
<reference evidence="3" key="1">
    <citation type="submission" date="2022-11" db="UniProtKB">
        <authorList>
            <consortium name="WormBaseParasite"/>
        </authorList>
    </citation>
    <scope>IDENTIFICATION</scope>
</reference>
<feature type="transmembrane region" description="Helical" evidence="1">
    <location>
        <begin position="82"/>
        <end position="102"/>
    </location>
</feature>
<accession>A0A914HE91</accession>
<dbReference type="WBParaSite" id="Gr19_v10_g16703.t1">
    <property type="protein sequence ID" value="Gr19_v10_g16703.t1"/>
    <property type="gene ID" value="Gr19_v10_g16703"/>
</dbReference>
<keyword evidence="1" id="KW-1133">Transmembrane helix</keyword>
<name>A0A914HE91_GLORO</name>
<keyword evidence="1" id="KW-0812">Transmembrane</keyword>
<dbReference type="Proteomes" id="UP000887572">
    <property type="component" value="Unplaced"/>
</dbReference>
<keyword evidence="2" id="KW-1185">Reference proteome</keyword>
<protein>
    <submittedName>
        <fullName evidence="3">Uncharacterized protein</fullName>
    </submittedName>
</protein>